<accession>A0ABS7CHE3</accession>
<name>A0ABS7CHE3_9BACL</name>
<evidence type="ECO:0000313" key="2">
    <source>
        <dbReference type="Proteomes" id="UP001519887"/>
    </source>
</evidence>
<dbReference type="Proteomes" id="UP001519887">
    <property type="component" value="Unassembled WGS sequence"/>
</dbReference>
<gene>
    <name evidence="1" type="ORF">K0U00_39810</name>
</gene>
<protein>
    <submittedName>
        <fullName evidence="1">Uncharacterized protein</fullName>
    </submittedName>
</protein>
<evidence type="ECO:0000313" key="1">
    <source>
        <dbReference type="EMBL" id="MBW7460227.1"/>
    </source>
</evidence>
<sequence>AKSSTGILSKKLLMPGRYRLHIKGASNAVHPSGGGGASSPFPPSSPVEWFYDKEFEVAYPETLRPYMYYSTFGDMKIFAKAQHPWTQWTLNTWDPTQFGFGFPLYRGYKTAVRFMVPYVSGIFAETPLKLRITYERGGEITETLTPLPAADGASSLPPESRSWLAAHGGTAAPDQEIVMNSLPGESGPAKLTILFEHPQNGEVRIDEWSGCVSAFMGFKAHLAWPHTGLSTYYDSSGRHSVAECPLPQSGRPVKYGKFDPVRHYRGASGIGNIVLNKRLPANPLLSINELTPIADFPIVTTPLTPFPDELEAPPSQWRLPAPLASQIGPLNETSALRFTRFA</sequence>
<reference evidence="1 2" key="1">
    <citation type="submission" date="2021-07" db="EMBL/GenBank/DDBJ databases">
        <title>Paenibacillus radiodurans sp. nov., isolated from the southeastern edge of Tengger Desert.</title>
        <authorList>
            <person name="Zhang G."/>
        </authorList>
    </citation>
    <scope>NUCLEOTIDE SEQUENCE [LARGE SCALE GENOMIC DNA]</scope>
    <source>
        <strain evidence="1 2">CCM 7311</strain>
    </source>
</reference>
<comment type="caution">
    <text evidence="1">The sequence shown here is derived from an EMBL/GenBank/DDBJ whole genome shotgun (WGS) entry which is preliminary data.</text>
</comment>
<keyword evidence="2" id="KW-1185">Reference proteome</keyword>
<dbReference type="EMBL" id="JAHZIK010002097">
    <property type="protein sequence ID" value="MBW7460227.1"/>
    <property type="molecule type" value="Genomic_DNA"/>
</dbReference>
<proteinExistence type="predicted"/>
<feature type="non-terminal residue" evidence="1">
    <location>
        <position position="342"/>
    </location>
</feature>
<organism evidence="1 2">
    <name type="scientific">Paenibacillus sepulcri</name>
    <dbReference type="NCBI Taxonomy" id="359917"/>
    <lineage>
        <taxon>Bacteria</taxon>
        <taxon>Bacillati</taxon>
        <taxon>Bacillota</taxon>
        <taxon>Bacilli</taxon>
        <taxon>Bacillales</taxon>
        <taxon>Paenibacillaceae</taxon>
        <taxon>Paenibacillus</taxon>
    </lineage>
</organism>
<feature type="non-terminal residue" evidence="1">
    <location>
        <position position="1"/>
    </location>
</feature>